<gene>
    <name evidence="1" type="ORF">BcabD6B2_35780</name>
</gene>
<protein>
    <submittedName>
        <fullName evidence="1">Acyl-CoA dehydrogenase</fullName>
    </submittedName>
</protein>
<name>A0AAV4LWK5_BABCB</name>
<reference evidence="1 2" key="1">
    <citation type="submission" date="2021-06" db="EMBL/GenBank/DDBJ databases">
        <title>Genome sequence of Babesia caballi.</title>
        <authorList>
            <person name="Yamagishi J."/>
            <person name="Kidaka T."/>
            <person name="Ochi A."/>
        </authorList>
    </citation>
    <scope>NUCLEOTIDE SEQUENCE [LARGE SCALE GENOMIC DNA]</scope>
    <source>
        <strain evidence="1">USDA-D6B2</strain>
    </source>
</reference>
<proteinExistence type="predicted"/>
<evidence type="ECO:0000313" key="1">
    <source>
        <dbReference type="EMBL" id="GIX64143.1"/>
    </source>
</evidence>
<dbReference type="GeneID" id="94195624"/>
<dbReference type="Proteomes" id="UP001497744">
    <property type="component" value="Unassembled WGS sequence"/>
</dbReference>
<evidence type="ECO:0000313" key="2">
    <source>
        <dbReference type="Proteomes" id="UP001497744"/>
    </source>
</evidence>
<dbReference type="EMBL" id="BPLF01000003">
    <property type="protein sequence ID" value="GIX64143.1"/>
    <property type="molecule type" value="Genomic_DNA"/>
</dbReference>
<comment type="caution">
    <text evidence="1">The sequence shown here is derived from an EMBL/GenBank/DDBJ whole genome shotgun (WGS) entry which is preliminary data.</text>
</comment>
<organism evidence="1 2">
    <name type="scientific">Babesia caballi</name>
    <dbReference type="NCBI Taxonomy" id="5871"/>
    <lineage>
        <taxon>Eukaryota</taxon>
        <taxon>Sar</taxon>
        <taxon>Alveolata</taxon>
        <taxon>Apicomplexa</taxon>
        <taxon>Aconoidasida</taxon>
        <taxon>Piroplasmida</taxon>
        <taxon>Babesiidae</taxon>
        <taxon>Babesia</taxon>
    </lineage>
</organism>
<sequence length="117" mass="12868">MGVSQLLQRRHFIACRRENHEFVDVADEGPVLLEEGEGRRHGGFAVEELVVPRQRHIFAGGCAERVVHVVAGRILRRPGAQRRLAGVVEGGDNALPARIEGAEAPYSSLLQLRRAPC</sequence>
<dbReference type="AlphaFoldDB" id="A0AAV4LWK5"/>
<keyword evidence="2" id="KW-1185">Reference proteome</keyword>
<dbReference type="RefSeq" id="XP_067716212.1">
    <property type="nucleotide sequence ID" value="XM_067860111.1"/>
</dbReference>
<accession>A0AAV4LWK5</accession>